<name>A0AAN1QMA1_SYNEL</name>
<dbReference type="GO" id="GO:0006508">
    <property type="term" value="P:proteolysis"/>
    <property type="evidence" value="ECO:0007669"/>
    <property type="project" value="UniProtKB-KW"/>
</dbReference>
<dbReference type="InterPro" id="IPR051929">
    <property type="entry name" value="VirAsm_ModProt"/>
</dbReference>
<dbReference type="Proteomes" id="UP000267249">
    <property type="component" value="Chromosome"/>
</dbReference>
<sequence length="144" mass="16766">MSDLLLPVACRQAIAAHLQQCYPQEGCGLLLGKDRRVEQVWPAANVWQPSTVEENHDRRDRYQVDPQTLLQAQRYCRDRQWQILGIYHSHPDHPALPSECDRLQAWPEYVYLIASVTQGKIKDCRCWQLNDRQQFQAIAIAEPT</sequence>
<reference evidence="7 8" key="1">
    <citation type="journal article" date="2018" name="Sci. Rep.">
        <title>Genome Features and Biochemical Characteristics of a Robust, Fast Growing and Naturally Transformable Cyanobacterium Synechococcus elongatus PCC 11801 Isolated from India.</title>
        <authorList>
            <person name="Jaiswal D."/>
            <person name="Sengupta A."/>
            <person name="Sohoni S."/>
            <person name="Sengupta S."/>
            <person name="Phadnavis A.G."/>
            <person name="Pakrasi H.B."/>
            <person name="Wangikar P.P."/>
        </authorList>
    </citation>
    <scope>NUCLEOTIDE SEQUENCE [LARGE SCALE GENOMIC DNA]</scope>
    <source>
        <strain evidence="7 8">PCC 11801</strain>
    </source>
</reference>
<keyword evidence="2" id="KW-0479">Metal-binding</keyword>
<dbReference type="InterPro" id="IPR000555">
    <property type="entry name" value="JAMM/MPN+_dom"/>
</dbReference>
<dbReference type="InterPro" id="IPR028090">
    <property type="entry name" value="JAB_dom_prok"/>
</dbReference>
<dbReference type="Pfam" id="PF14464">
    <property type="entry name" value="Prok-JAB"/>
    <property type="match status" value="1"/>
</dbReference>
<accession>A0AAN1QMA1</accession>
<dbReference type="GO" id="GO:0008270">
    <property type="term" value="F:zinc ion binding"/>
    <property type="evidence" value="ECO:0007669"/>
    <property type="project" value="TreeGrafter"/>
</dbReference>
<feature type="domain" description="JAB1/MPN/MOV34 metalloenzyme" evidence="6">
    <location>
        <begin position="2"/>
        <end position="140"/>
    </location>
</feature>
<dbReference type="PANTHER" id="PTHR34858">
    <property type="entry name" value="CYSO-CYSTEINE PEPTIDASE"/>
    <property type="match status" value="1"/>
</dbReference>
<dbReference type="PANTHER" id="PTHR34858:SF1">
    <property type="entry name" value="CYSO-CYSTEINE PEPTIDASE"/>
    <property type="match status" value="1"/>
</dbReference>
<dbReference type="Gene3D" id="3.40.140.10">
    <property type="entry name" value="Cytidine Deaminase, domain 2"/>
    <property type="match status" value="1"/>
</dbReference>
<dbReference type="RefSeq" id="WP_208675397.1">
    <property type="nucleotide sequence ID" value="NZ_CP030139.2"/>
</dbReference>
<keyword evidence="5" id="KW-0482">Metalloprotease</keyword>
<proteinExistence type="predicted"/>
<gene>
    <name evidence="7" type="ORF">DOP62_02770</name>
</gene>
<evidence type="ECO:0000313" key="8">
    <source>
        <dbReference type="Proteomes" id="UP000267249"/>
    </source>
</evidence>
<evidence type="ECO:0000256" key="4">
    <source>
        <dbReference type="ARBA" id="ARBA00022833"/>
    </source>
</evidence>
<evidence type="ECO:0000256" key="3">
    <source>
        <dbReference type="ARBA" id="ARBA00022801"/>
    </source>
</evidence>
<keyword evidence="4" id="KW-0862">Zinc</keyword>
<evidence type="ECO:0000256" key="2">
    <source>
        <dbReference type="ARBA" id="ARBA00022723"/>
    </source>
</evidence>
<dbReference type="CDD" id="cd08070">
    <property type="entry name" value="MPN_like"/>
    <property type="match status" value="1"/>
</dbReference>
<protein>
    <submittedName>
        <fullName evidence="7">M67 family metallopeptidase</fullName>
    </submittedName>
</protein>
<evidence type="ECO:0000313" key="7">
    <source>
        <dbReference type="EMBL" id="AZB71790.1"/>
    </source>
</evidence>
<organism evidence="7 8">
    <name type="scientific">Synechococcus elongatus PCC 11801</name>
    <dbReference type="NCBI Taxonomy" id="2219813"/>
    <lineage>
        <taxon>Bacteria</taxon>
        <taxon>Bacillati</taxon>
        <taxon>Cyanobacteriota</taxon>
        <taxon>Cyanophyceae</taxon>
        <taxon>Synechococcales</taxon>
        <taxon>Synechococcaceae</taxon>
        <taxon>Synechococcus</taxon>
    </lineage>
</organism>
<evidence type="ECO:0000256" key="1">
    <source>
        <dbReference type="ARBA" id="ARBA00022670"/>
    </source>
</evidence>
<dbReference type="FunFam" id="3.40.140.10:FF:000085">
    <property type="entry name" value="Mov34/MPN/PAD-1 family protein"/>
    <property type="match status" value="1"/>
</dbReference>
<evidence type="ECO:0000256" key="5">
    <source>
        <dbReference type="ARBA" id="ARBA00023049"/>
    </source>
</evidence>
<dbReference type="GO" id="GO:0008235">
    <property type="term" value="F:metalloexopeptidase activity"/>
    <property type="evidence" value="ECO:0007669"/>
    <property type="project" value="TreeGrafter"/>
</dbReference>
<dbReference type="EMBL" id="CP030139">
    <property type="protein sequence ID" value="AZB71790.1"/>
    <property type="molecule type" value="Genomic_DNA"/>
</dbReference>
<dbReference type="AlphaFoldDB" id="A0AAN1QMA1"/>
<keyword evidence="1" id="KW-0645">Protease</keyword>
<dbReference type="SMART" id="SM00232">
    <property type="entry name" value="JAB_MPN"/>
    <property type="match status" value="1"/>
</dbReference>
<dbReference type="SUPFAM" id="SSF102712">
    <property type="entry name" value="JAB1/MPN domain"/>
    <property type="match status" value="1"/>
</dbReference>
<evidence type="ECO:0000259" key="6">
    <source>
        <dbReference type="SMART" id="SM00232"/>
    </source>
</evidence>
<keyword evidence="3" id="KW-0378">Hydrolase</keyword>